<name>A0A1C1CN31_9EURO</name>
<dbReference type="Pfam" id="PF14441">
    <property type="entry name" value="OTT_1508_deam"/>
    <property type="match status" value="1"/>
</dbReference>
<feature type="compositionally biased region" description="Low complexity" evidence="1">
    <location>
        <begin position="496"/>
        <end position="507"/>
    </location>
</feature>
<gene>
    <name evidence="2" type="ORF">CLCR_06828</name>
</gene>
<dbReference type="VEuPathDB" id="FungiDB:G647_08850"/>
<sequence>MSIGKPVRTAKPERSIWKDLPEEDFRRTVIALSRATDGVPDESRHWWSMSNSSQHLASAAENRRLPSQTEKRLADDLAFILAAQEGVESVTAICIEELHDPPGIVLRVAANEGVRSEERIKSRMRLFLGRPPAHNSSRGRTDEQKLMNTLTRMRAEASASTPVAKALVQRISALRQRFEEILGPDKPLSTHEMKEVVNESFSITTSDGAQPFRTTLKHAGLNCGRWFNNKFIMQIDKLAAYHRIPDTLARAAHRKATRPLFSSIKIEYVEAYQSRLSPVSLTGKKVECHVHAEVQLVIHYLQSAKTLPPRFIGTSKGACFLCHLLIVEHGSFAVSTWHGRLFDQWTIPDLAEYTPENVATLRAIIQRMHDKASRLLTVSHPRRPYPLTSRHNLQNFPKFSPATTILTVKHASQPSVIQPIIPDHDTPRDSPDVVDFSEPLPTLSTAGLDKEATPTDGSETPKQRSVRTPTEDIAAPPAQEPSVASNQTSSDEWWESGSSKSTLTASSPRPVRLLPNVPHFAAVTGLEIMAEIQSPAVGMMTLKTNDSYDSSGAHVIRVEELDGGREVTFDRRDNEPSIILRFQEQERLLCCVILEWA</sequence>
<feature type="compositionally biased region" description="Polar residues" evidence="1">
    <location>
        <begin position="482"/>
        <end position="491"/>
    </location>
</feature>
<reference evidence="3" key="1">
    <citation type="submission" date="2015-07" db="EMBL/GenBank/DDBJ databases">
        <authorList>
            <person name="Teixeira M.M."/>
            <person name="Souza R.C."/>
            <person name="Almeida L.G."/>
            <person name="Vicente V.A."/>
            <person name="de Hoog S."/>
            <person name="Bocca A.L."/>
            <person name="de Almeida S.R."/>
            <person name="Vasconcelos A.T."/>
            <person name="Felipe M.S."/>
        </authorList>
    </citation>
    <scope>NUCLEOTIDE SEQUENCE [LARGE SCALE GENOMIC DNA]</scope>
    <source>
        <strain evidence="3">KSF</strain>
    </source>
</reference>
<dbReference type="Proteomes" id="UP000094526">
    <property type="component" value="Unassembled WGS sequence"/>
</dbReference>
<evidence type="ECO:0000313" key="2">
    <source>
        <dbReference type="EMBL" id="OCT49935.1"/>
    </source>
</evidence>
<evidence type="ECO:0000313" key="3">
    <source>
        <dbReference type="Proteomes" id="UP000094526"/>
    </source>
</evidence>
<dbReference type="EMBL" id="LGRB01000010">
    <property type="protein sequence ID" value="OCT49935.1"/>
    <property type="molecule type" value="Genomic_DNA"/>
</dbReference>
<dbReference type="VEuPathDB" id="FungiDB:CLCR_06828"/>
<dbReference type="eggNOG" id="ENOG502RXAF">
    <property type="taxonomic scope" value="Eukaryota"/>
</dbReference>
<dbReference type="OrthoDB" id="4851849at2759"/>
<evidence type="ECO:0000256" key="1">
    <source>
        <dbReference type="SAM" id="MobiDB-lite"/>
    </source>
</evidence>
<proteinExistence type="predicted"/>
<accession>A0A1C1CN31</accession>
<dbReference type="AlphaFoldDB" id="A0A1C1CN31"/>
<feature type="region of interest" description="Disordered" evidence="1">
    <location>
        <begin position="418"/>
        <end position="511"/>
    </location>
</feature>
<feature type="compositionally biased region" description="Basic and acidic residues" evidence="1">
    <location>
        <begin position="422"/>
        <end position="431"/>
    </location>
</feature>
<comment type="caution">
    <text evidence="2">The sequence shown here is derived from an EMBL/GenBank/DDBJ whole genome shotgun (WGS) entry which is preliminary data.</text>
</comment>
<protein>
    <submittedName>
        <fullName evidence="2">Uncharacterized protein</fullName>
    </submittedName>
</protein>
<dbReference type="InterPro" id="IPR027796">
    <property type="entry name" value="OTT_1508_deam-like"/>
</dbReference>
<keyword evidence="3" id="KW-1185">Reference proteome</keyword>
<dbReference type="STRING" id="86049.A0A1C1CN31"/>
<organism evidence="2 3">
    <name type="scientific">Cladophialophora carrionii</name>
    <dbReference type="NCBI Taxonomy" id="86049"/>
    <lineage>
        <taxon>Eukaryota</taxon>
        <taxon>Fungi</taxon>
        <taxon>Dikarya</taxon>
        <taxon>Ascomycota</taxon>
        <taxon>Pezizomycotina</taxon>
        <taxon>Eurotiomycetes</taxon>
        <taxon>Chaetothyriomycetidae</taxon>
        <taxon>Chaetothyriales</taxon>
        <taxon>Herpotrichiellaceae</taxon>
        <taxon>Cladophialophora</taxon>
    </lineage>
</organism>